<feature type="domain" description="MADS-box" evidence="6">
    <location>
        <begin position="1"/>
        <end position="39"/>
    </location>
</feature>
<dbReference type="GO" id="GO:0046983">
    <property type="term" value="F:protein dimerization activity"/>
    <property type="evidence" value="ECO:0007669"/>
    <property type="project" value="InterPro"/>
</dbReference>
<evidence type="ECO:0000259" key="6">
    <source>
        <dbReference type="PROSITE" id="PS50066"/>
    </source>
</evidence>
<dbReference type="AlphaFoldDB" id="A0A2P5ESM3"/>
<evidence type="ECO:0000256" key="1">
    <source>
        <dbReference type="ARBA" id="ARBA00004123"/>
    </source>
</evidence>
<evidence type="ECO:0000256" key="3">
    <source>
        <dbReference type="ARBA" id="ARBA00023125"/>
    </source>
</evidence>
<dbReference type="InterPro" id="IPR036879">
    <property type="entry name" value="TF_MADSbox_sf"/>
</dbReference>
<keyword evidence="4" id="KW-0804">Transcription</keyword>
<protein>
    <submittedName>
        <fullName evidence="7">MADS-box transcription factor</fullName>
    </submittedName>
</protein>
<evidence type="ECO:0000313" key="7">
    <source>
        <dbReference type="EMBL" id="PON88543.1"/>
    </source>
</evidence>
<sequence length="71" mass="8767">MHRDGLIKKARNLSVLRYIDVALLIFSNQGHLYEFSNINDSFTMWTIWFERNQNVYYETHYDYCNEVNLWR</sequence>
<keyword evidence="5" id="KW-0539">Nucleus</keyword>
<dbReference type="PRINTS" id="PR00404">
    <property type="entry name" value="MADSDOMAIN"/>
</dbReference>
<keyword evidence="8" id="KW-1185">Reference proteome</keyword>
<comment type="caution">
    <text evidence="7">The sequence shown here is derived from an EMBL/GenBank/DDBJ whole genome shotgun (WGS) entry which is preliminary data.</text>
</comment>
<organism evidence="7 8">
    <name type="scientific">Trema orientale</name>
    <name type="common">Charcoal tree</name>
    <name type="synonym">Celtis orientalis</name>
    <dbReference type="NCBI Taxonomy" id="63057"/>
    <lineage>
        <taxon>Eukaryota</taxon>
        <taxon>Viridiplantae</taxon>
        <taxon>Streptophyta</taxon>
        <taxon>Embryophyta</taxon>
        <taxon>Tracheophyta</taxon>
        <taxon>Spermatophyta</taxon>
        <taxon>Magnoliopsida</taxon>
        <taxon>eudicotyledons</taxon>
        <taxon>Gunneridae</taxon>
        <taxon>Pentapetalae</taxon>
        <taxon>rosids</taxon>
        <taxon>fabids</taxon>
        <taxon>Rosales</taxon>
        <taxon>Cannabaceae</taxon>
        <taxon>Trema</taxon>
    </lineage>
</organism>
<dbReference type="GO" id="GO:0005634">
    <property type="term" value="C:nucleus"/>
    <property type="evidence" value="ECO:0007669"/>
    <property type="project" value="UniProtKB-SubCell"/>
</dbReference>
<comment type="subcellular location">
    <subcellularLocation>
        <location evidence="1">Nucleus</location>
    </subcellularLocation>
</comment>
<dbReference type="EMBL" id="JXTC01000104">
    <property type="protein sequence ID" value="PON88543.1"/>
    <property type="molecule type" value="Genomic_DNA"/>
</dbReference>
<dbReference type="Gene3D" id="3.40.1810.10">
    <property type="entry name" value="Transcription factor, MADS-box"/>
    <property type="match status" value="1"/>
</dbReference>
<dbReference type="PROSITE" id="PS50066">
    <property type="entry name" value="MADS_BOX_2"/>
    <property type="match status" value="1"/>
</dbReference>
<dbReference type="GO" id="GO:0003677">
    <property type="term" value="F:DNA binding"/>
    <property type="evidence" value="ECO:0007669"/>
    <property type="project" value="UniProtKB-KW"/>
</dbReference>
<dbReference type="Proteomes" id="UP000237000">
    <property type="component" value="Unassembled WGS sequence"/>
</dbReference>
<evidence type="ECO:0000256" key="2">
    <source>
        <dbReference type="ARBA" id="ARBA00023015"/>
    </source>
</evidence>
<evidence type="ECO:0000256" key="5">
    <source>
        <dbReference type="ARBA" id="ARBA00023242"/>
    </source>
</evidence>
<keyword evidence="2" id="KW-0805">Transcription regulation</keyword>
<dbReference type="InterPro" id="IPR002100">
    <property type="entry name" value="TF_MADSbox"/>
</dbReference>
<evidence type="ECO:0000256" key="4">
    <source>
        <dbReference type="ARBA" id="ARBA00023163"/>
    </source>
</evidence>
<dbReference type="InParanoid" id="A0A2P5ESM3"/>
<reference evidence="8" key="1">
    <citation type="submission" date="2016-06" db="EMBL/GenBank/DDBJ databases">
        <title>Parallel loss of symbiosis genes in relatives of nitrogen-fixing non-legume Parasponia.</title>
        <authorList>
            <person name="Van Velzen R."/>
            <person name="Holmer R."/>
            <person name="Bu F."/>
            <person name="Rutten L."/>
            <person name="Van Zeijl A."/>
            <person name="Liu W."/>
            <person name="Santuari L."/>
            <person name="Cao Q."/>
            <person name="Sharma T."/>
            <person name="Shen D."/>
            <person name="Roswanjaya Y."/>
            <person name="Wardhani T."/>
            <person name="Kalhor M.S."/>
            <person name="Jansen J."/>
            <person name="Van den Hoogen J."/>
            <person name="Gungor B."/>
            <person name="Hartog M."/>
            <person name="Hontelez J."/>
            <person name="Verver J."/>
            <person name="Yang W.-C."/>
            <person name="Schijlen E."/>
            <person name="Repin R."/>
            <person name="Schilthuizen M."/>
            <person name="Schranz E."/>
            <person name="Heidstra R."/>
            <person name="Miyata K."/>
            <person name="Fedorova E."/>
            <person name="Kohlen W."/>
            <person name="Bisseling T."/>
            <person name="Smit S."/>
            <person name="Geurts R."/>
        </authorList>
    </citation>
    <scope>NUCLEOTIDE SEQUENCE [LARGE SCALE GENOMIC DNA]</scope>
    <source>
        <strain evidence="8">cv. RG33-2</strain>
    </source>
</reference>
<proteinExistence type="predicted"/>
<name>A0A2P5ESM3_TREOI</name>
<dbReference type="OrthoDB" id="10450703at2759"/>
<evidence type="ECO:0000313" key="8">
    <source>
        <dbReference type="Proteomes" id="UP000237000"/>
    </source>
</evidence>
<dbReference type="Pfam" id="PF00319">
    <property type="entry name" value="SRF-TF"/>
    <property type="match status" value="1"/>
</dbReference>
<keyword evidence="3" id="KW-0238">DNA-binding</keyword>
<dbReference type="SUPFAM" id="SSF55455">
    <property type="entry name" value="SRF-like"/>
    <property type="match status" value="1"/>
</dbReference>
<gene>
    <name evidence="7" type="ORF">TorRG33x02_156080</name>
</gene>
<accession>A0A2P5ESM3</accession>